<dbReference type="EMBL" id="KL198029">
    <property type="protein sequence ID" value="KDQ16007.1"/>
    <property type="molecule type" value="Genomic_DNA"/>
</dbReference>
<protein>
    <recommendedName>
        <fullName evidence="1">DUF6589 domain-containing protein</fullName>
    </recommendedName>
</protein>
<dbReference type="STRING" id="930990.A0A067MVU3"/>
<name>A0A067MVU3_BOTB1</name>
<dbReference type="InterPro" id="IPR046496">
    <property type="entry name" value="DUF6589"/>
</dbReference>
<sequence>MSLLAKVKNVLSTLQTNGLSIAEFLSAVSWGDNECTLDNDVRGARTRFLHSAEFPRLLATWYSPPSSKRGKQRTQGARDILRKFAINCVKGVFEEEIKQLSRHVKISGKISAKTLLSTTFETIAQDIKGPDGAPTLYSLLYAAAESKKDETQKDPEKMLTAILCMLAYHNSSRNCRFQQLLAIFWKSCGLASKAVDVLHACGLSMCDTWTRDAISSLDEGNFKAIAMVVEFVKAFAFIVVHDNLNIPFRVSSQRIDHKNSFENGTASTVICLPPSAKPILDNKAEYARMANWRALRDRPLIDYSTIFKKHVQSMEYVNQSYKHHILQFVLSCPAFEKYAHRDDPLLAPPAPRRQLPCGRDHRTIQMPLGTVPIDESTYEGNSEVVKELLRQMGLSSVEERKRLATSRLIPWIGDQKTQVLLKGLQNMRASDDNGFDRMDWLIPMFGWFHVLMMISKQIFWVHKGSNKQTNPNYYDLKEIILHLLEAHILCCWLQVSGFQTLEGLAASNPSPAELSVYADKILNRYVTARAAHRSRNLPKDKKSQQDQVFVNACAFIRDGLTFYELLSSIREGDVGRMADLIPQLTIMCIGNGNGNYATEFLDLMQRMDNVWSPELK</sequence>
<reference evidence="3" key="1">
    <citation type="journal article" date="2014" name="Proc. Natl. Acad. Sci. U.S.A.">
        <title>Extensive sampling of basidiomycete genomes demonstrates inadequacy of the white-rot/brown-rot paradigm for wood decay fungi.</title>
        <authorList>
            <person name="Riley R."/>
            <person name="Salamov A.A."/>
            <person name="Brown D.W."/>
            <person name="Nagy L.G."/>
            <person name="Floudas D."/>
            <person name="Held B.W."/>
            <person name="Levasseur A."/>
            <person name="Lombard V."/>
            <person name="Morin E."/>
            <person name="Otillar R."/>
            <person name="Lindquist E.A."/>
            <person name="Sun H."/>
            <person name="LaButti K.M."/>
            <person name="Schmutz J."/>
            <person name="Jabbour D."/>
            <person name="Luo H."/>
            <person name="Baker S.E."/>
            <person name="Pisabarro A.G."/>
            <person name="Walton J.D."/>
            <person name="Blanchette R.A."/>
            <person name="Henrissat B."/>
            <person name="Martin F."/>
            <person name="Cullen D."/>
            <person name="Hibbett D.S."/>
            <person name="Grigoriev I.V."/>
        </authorList>
    </citation>
    <scope>NUCLEOTIDE SEQUENCE [LARGE SCALE GENOMIC DNA]</scope>
    <source>
        <strain evidence="3">FD-172 SS1</strain>
    </source>
</reference>
<keyword evidence="3" id="KW-1185">Reference proteome</keyword>
<evidence type="ECO:0000313" key="2">
    <source>
        <dbReference type="EMBL" id="KDQ16007.1"/>
    </source>
</evidence>
<dbReference type="AlphaFoldDB" id="A0A067MVU3"/>
<dbReference type="Pfam" id="PF20231">
    <property type="entry name" value="DUF6589"/>
    <property type="match status" value="1"/>
</dbReference>
<gene>
    <name evidence="2" type="ORF">BOTBODRAFT_173296</name>
</gene>
<evidence type="ECO:0000313" key="3">
    <source>
        <dbReference type="Proteomes" id="UP000027195"/>
    </source>
</evidence>
<proteinExistence type="predicted"/>
<dbReference type="HOGENOM" id="CLU_007061_0_2_1"/>
<organism evidence="2 3">
    <name type="scientific">Botryobasidium botryosum (strain FD-172 SS1)</name>
    <dbReference type="NCBI Taxonomy" id="930990"/>
    <lineage>
        <taxon>Eukaryota</taxon>
        <taxon>Fungi</taxon>
        <taxon>Dikarya</taxon>
        <taxon>Basidiomycota</taxon>
        <taxon>Agaricomycotina</taxon>
        <taxon>Agaricomycetes</taxon>
        <taxon>Cantharellales</taxon>
        <taxon>Botryobasidiaceae</taxon>
        <taxon>Botryobasidium</taxon>
    </lineage>
</organism>
<feature type="domain" description="DUF6589" evidence="1">
    <location>
        <begin position="306"/>
        <end position="616"/>
    </location>
</feature>
<dbReference type="InParanoid" id="A0A067MVU3"/>
<dbReference type="Proteomes" id="UP000027195">
    <property type="component" value="Unassembled WGS sequence"/>
</dbReference>
<evidence type="ECO:0000259" key="1">
    <source>
        <dbReference type="Pfam" id="PF20231"/>
    </source>
</evidence>
<dbReference type="OrthoDB" id="3251235at2759"/>
<accession>A0A067MVU3</accession>